<accession>A0A5E4PFE2</accession>
<dbReference type="FunFam" id="4.10.860.120:FF:000001">
    <property type="entry name" value="DNA-directed RNA polymerase subunit beta"/>
    <property type="match status" value="1"/>
</dbReference>
<dbReference type="NCBIfam" id="TIGR02386">
    <property type="entry name" value="rpoC_TIGR"/>
    <property type="match status" value="1"/>
</dbReference>
<dbReference type="Pfam" id="PF00623">
    <property type="entry name" value="RNA_pol_Rpb1_2"/>
    <property type="match status" value="2"/>
</dbReference>
<dbReference type="CDD" id="cd01609">
    <property type="entry name" value="RNAP_beta'_N"/>
    <property type="match status" value="1"/>
</dbReference>
<dbReference type="HAMAP" id="MF_01322">
    <property type="entry name" value="RNApol_bact_RpoC"/>
    <property type="match status" value="1"/>
</dbReference>
<keyword evidence="10 12" id="KW-0804">Transcription</keyword>
<dbReference type="GO" id="GO:0003899">
    <property type="term" value="F:DNA-directed RNA polymerase activity"/>
    <property type="evidence" value="ECO:0007669"/>
    <property type="project" value="UniProtKB-UniRule"/>
</dbReference>
<dbReference type="InterPro" id="IPR007083">
    <property type="entry name" value="RNA_pol_Rpb1_4"/>
</dbReference>
<feature type="binding site" evidence="12">
    <location>
        <position position="70"/>
    </location>
    <ligand>
        <name>Zn(2+)</name>
        <dbReference type="ChEBI" id="CHEBI:29105"/>
        <label>1</label>
    </ligand>
</feature>
<evidence type="ECO:0000256" key="13">
    <source>
        <dbReference type="RuleBase" id="RU004279"/>
    </source>
</evidence>
<dbReference type="FunFam" id="1.10.150.390:FF:000002">
    <property type="entry name" value="DNA-directed RNA polymerase subunit beta"/>
    <property type="match status" value="1"/>
</dbReference>
<evidence type="ECO:0000256" key="8">
    <source>
        <dbReference type="ARBA" id="ARBA00022833"/>
    </source>
</evidence>
<evidence type="ECO:0000259" key="14">
    <source>
        <dbReference type="SMART" id="SM00663"/>
    </source>
</evidence>
<dbReference type="Gene3D" id="1.10.40.90">
    <property type="match status" value="1"/>
</dbReference>
<evidence type="ECO:0000256" key="11">
    <source>
        <dbReference type="ARBA" id="ARBA00048552"/>
    </source>
</evidence>
<dbReference type="GO" id="GO:0000287">
    <property type="term" value="F:magnesium ion binding"/>
    <property type="evidence" value="ECO:0007669"/>
    <property type="project" value="UniProtKB-UniRule"/>
</dbReference>
<feature type="binding site" evidence="12">
    <location>
        <position position="88"/>
    </location>
    <ligand>
        <name>Zn(2+)</name>
        <dbReference type="ChEBI" id="CHEBI:29105"/>
        <label>1</label>
    </ligand>
</feature>
<dbReference type="SMART" id="SM00663">
    <property type="entry name" value="RPOLA_N"/>
    <property type="match status" value="1"/>
</dbReference>
<dbReference type="FunFam" id="1.10.132.30:FF:000003">
    <property type="entry name" value="DNA-directed RNA polymerase subunit beta"/>
    <property type="match status" value="1"/>
</dbReference>
<comment type="similarity">
    <text evidence="3">In the C-terminal section; belongs to the RNA polymerase beta' chain family.</text>
</comment>
<dbReference type="SUPFAM" id="SSF64484">
    <property type="entry name" value="beta and beta-prime subunits of DNA dependent RNA-polymerase"/>
    <property type="match status" value="1"/>
</dbReference>
<evidence type="ECO:0000256" key="6">
    <source>
        <dbReference type="ARBA" id="ARBA00022695"/>
    </source>
</evidence>
<dbReference type="PANTHER" id="PTHR19376:SF54">
    <property type="entry name" value="DNA-DIRECTED RNA POLYMERASE SUBUNIT BETA"/>
    <property type="match status" value="1"/>
</dbReference>
<dbReference type="GO" id="GO:0006351">
    <property type="term" value="P:DNA-templated transcription"/>
    <property type="evidence" value="ECO:0007669"/>
    <property type="project" value="UniProtKB-UniRule"/>
</dbReference>
<dbReference type="InterPro" id="IPR012754">
    <property type="entry name" value="DNA-dir_RpoC_beta_prime_bact"/>
</dbReference>
<dbReference type="InterPro" id="IPR038120">
    <property type="entry name" value="Rpb1_funnel_sf"/>
</dbReference>
<evidence type="ECO:0000256" key="10">
    <source>
        <dbReference type="ARBA" id="ARBA00023163"/>
    </source>
</evidence>
<reference evidence="15 16" key="1">
    <citation type="submission" date="2019-08" db="EMBL/GenBank/DDBJ databases">
        <authorList>
            <person name="Guy L."/>
        </authorList>
    </citation>
    <scope>NUCLEOTIDE SEQUENCE [LARGE SCALE GENOMIC DNA]</scope>
    <source>
        <strain evidence="15 16">SGT-108</strain>
    </source>
</reference>
<dbReference type="KEGG" id="asip:AQUSIP_04400"/>
<dbReference type="InterPro" id="IPR000722">
    <property type="entry name" value="RNA_pol_asu"/>
</dbReference>
<comment type="cofactor">
    <cofactor evidence="12">
        <name>Zn(2+)</name>
        <dbReference type="ChEBI" id="CHEBI:29105"/>
    </cofactor>
    <text evidence="12">Binds 2 Zn(2+) ions per subunit.</text>
</comment>
<dbReference type="GO" id="GO:0005829">
    <property type="term" value="C:cytosol"/>
    <property type="evidence" value="ECO:0007669"/>
    <property type="project" value="UniProtKB-ARBA"/>
</dbReference>
<feature type="binding site" evidence="12">
    <location>
        <position position="899"/>
    </location>
    <ligand>
        <name>Zn(2+)</name>
        <dbReference type="ChEBI" id="CHEBI:29105"/>
        <label>2</label>
    </ligand>
</feature>
<dbReference type="InterPro" id="IPR044893">
    <property type="entry name" value="RNA_pol_Rpb1_clamp_domain"/>
</dbReference>
<comment type="cofactor">
    <cofactor evidence="12">
        <name>Mg(2+)</name>
        <dbReference type="ChEBI" id="CHEBI:18420"/>
    </cofactor>
    <text evidence="12">Binds 1 Mg(2+) ion per subunit.</text>
</comment>
<dbReference type="Gene3D" id="1.10.132.30">
    <property type="match status" value="1"/>
</dbReference>
<keyword evidence="9 12" id="KW-0460">Magnesium</keyword>
<organism evidence="15 16">
    <name type="scientific">Aquicella siphonis</name>
    <dbReference type="NCBI Taxonomy" id="254247"/>
    <lineage>
        <taxon>Bacteria</taxon>
        <taxon>Pseudomonadati</taxon>
        <taxon>Pseudomonadota</taxon>
        <taxon>Gammaproteobacteria</taxon>
        <taxon>Legionellales</taxon>
        <taxon>Coxiellaceae</taxon>
        <taxon>Aquicella</taxon>
    </lineage>
</organism>
<evidence type="ECO:0000256" key="2">
    <source>
        <dbReference type="ARBA" id="ARBA00007616"/>
    </source>
</evidence>
<dbReference type="GO" id="GO:0000428">
    <property type="term" value="C:DNA-directed RNA polymerase complex"/>
    <property type="evidence" value="ECO:0007669"/>
    <property type="project" value="UniProtKB-KW"/>
</dbReference>
<gene>
    <name evidence="12 15" type="primary">rpoC</name>
    <name evidence="15" type="ORF">AQUSIP_04400</name>
</gene>
<feature type="binding site" evidence="12">
    <location>
        <position position="85"/>
    </location>
    <ligand>
        <name>Zn(2+)</name>
        <dbReference type="ChEBI" id="CHEBI:29105"/>
        <label>1</label>
    </ligand>
</feature>
<dbReference type="Pfam" id="PF05000">
    <property type="entry name" value="RNA_pol_Rpb1_4"/>
    <property type="match status" value="1"/>
</dbReference>
<sequence length="1387" mass="154733">MKDLLNLVKQQSQPQEFDLIRIGLASPDMIRSWSFGEVKKPETINYRTFKPERDGLFCAKIFGPIKDYECLCGKYKRLKHRGVVCEKCGVEVTLSRVRRERMGHIELASPVAHIWFLRSLPSRIGLMLDMTLRDLERVLYFEAYVVIDPGMTQLEKGQLLSEEAYYDAIEEYGDEFEARMGADAIQTLLKGINLETEVPRIHDELAKTTSEAKLKKMSKRLKLMEAFLSSGNKPEWMVLTVLPVLPPDLRPLVPLDGGRFATSDLNDLYRRVINRNNRLKRLLDLNAPDIIVRNEKRMLQESVDALLDNGRRGRAITGSNKRPLKSLADMIKGKQGRFRQNLLGKRVDYSGRSVIVVGPTLRLHQCGLPKKMALELFKPFIYSRLQMLGSASTIKAAKKMVEREEPEVWDVLEEVIREHPVMLNRAPTLHRLGIQAFEPVLIEGKAIQLHPLVCTAYNADFDGDQMAVHVPLSLESQLEARSLMMSTNNVLSPANGEPIIVPTQDVVLGLYYLTRTRVNARGEGMIFADVEEVHRAYENGIVDLHARVRARVKEFPRDERTGEFVEKIRFVETTVGRAILSELLPKGLSFDLVNCTMNKKTISSLIDASYRQVGLKSTVIFADHLMYTGFHYATRSGLSIGVNDLVVPKKKSDIIDQAEDEVRKIQAQFASGLVTQGERYNKVVDIWSRTNDLVAQAMMEELSAEAVKDKEGNKVKQESFNSIYMMADSGARGSAAQIRQLAGMRGLMTKPDGTIIETPITANFREGLNVLQYFISTHGARKGLADTALKTANSGYLTRRLVDVAQDIVITEDDCGTTQGIIVTPLIEGGDVVEPLHERVLGRVTVQDIFDPKSNEVIIPQGTLLDEKWIKKLEDVTIDQVFVRTPIACESRFGICSACYGRDLARGHRVNIGEAVGVIAAQSIGEPGTQLTMRTFHIGGAASRTTAVNNVQVKFPGKVKLHNVKLIERQGGKFIVVSRSGTLAVLDDHGRERERYKLPYGAELNVKDGSKAEAGQIVANWDPHSHPVITEVAGFIKFVDLIDSVTMNRQTDELTGLTSIVVTDQKQRGSSGKELKPMIKLVDEKGEDLFLAGTHLVAQYFLPADAIINFEDGAKVKVGDVLARIPQETSKTRDITGGLPRVADLFEARRPKDSAILAEISGVVSFGKETKGKRRLMITANNGDVHEELIPKWRHINVFEGEHVERGETLVEGALNPHDVLRLLGVNALANYLVNEIQDVYRLQGVRINDKHIEVIIRQMLRKVIIADPGDASFIKGEQVEFSQAREDNQRLKKEGKIPARLEPMLLGITKASLSTESFISAASFQETTRVLTEAAVSGKLDELRGLKENVIVGRLIPAGTGLAYHLDRRVGVHGHDQAVQRTEKVK</sequence>
<evidence type="ECO:0000256" key="12">
    <source>
        <dbReference type="HAMAP-Rule" id="MF_01322"/>
    </source>
</evidence>
<evidence type="ECO:0000256" key="5">
    <source>
        <dbReference type="ARBA" id="ARBA00022679"/>
    </source>
</evidence>
<dbReference type="InterPro" id="IPR042102">
    <property type="entry name" value="RNA_pol_Rpb1_3_sf"/>
</dbReference>
<dbReference type="Gene3D" id="2.40.40.20">
    <property type="match status" value="1"/>
</dbReference>
<comment type="subunit">
    <text evidence="12">The RNAP catalytic core consists of 2 alpha, 1 beta, 1 beta' and 1 omega subunit. When a sigma factor is associated with the core the holoenzyme is formed, which can initiate transcription.</text>
</comment>
<comment type="catalytic activity">
    <reaction evidence="11 12 13">
        <text>RNA(n) + a ribonucleoside 5'-triphosphate = RNA(n+1) + diphosphate</text>
        <dbReference type="Rhea" id="RHEA:21248"/>
        <dbReference type="Rhea" id="RHEA-COMP:14527"/>
        <dbReference type="Rhea" id="RHEA-COMP:17342"/>
        <dbReference type="ChEBI" id="CHEBI:33019"/>
        <dbReference type="ChEBI" id="CHEBI:61557"/>
        <dbReference type="ChEBI" id="CHEBI:140395"/>
        <dbReference type="EC" id="2.7.7.6"/>
    </reaction>
</comment>
<feature type="binding site" evidence="12">
    <location>
        <position position="815"/>
    </location>
    <ligand>
        <name>Zn(2+)</name>
        <dbReference type="ChEBI" id="CHEBI:29105"/>
        <label>2</label>
    </ligand>
</feature>
<keyword evidence="4 12" id="KW-0240">DNA-directed RNA polymerase</keyword>
<dbReference type="Proteomes" id="UP000324194">
    <property type="component" value="Chromosome 1"/>
</dbReference>
<comment type="similarity">
    <text evidence="1 12 13">Belongs to the RNA polymerase beta' chain family.</text>
</comment>
<keyword evidence="6 12" id="KW-0548">Nucleotidyltransferase</keyword>
<dbReference type="InterPro" id="IPR007080">
    <property type="entry name" value="RNA_pol_Rpb1_1"/>
</dbReference>
<dbReference type="OrthoDB" id="9815296at2"/>
<feature type="binding site" evidence="12">
    <location>
        <position position="462"/>
    </location>
    <ligand>
        <name>Mg(2+)</name>
        <dbReference type="ChEBI" id="CHEBI:18420"/>
    </ligand>
</feature>
<evidence type="ECO:0000256" key="9">
    <source>
        <dbReference type="ARBA" id="ARBA00022842"/>
    </source>
</evidence>
<feature type="domain" description="RNA polymerase N-terminal" evidence="14">
    <location>
        <begin position="235"/>
        <end position="514"/>
    </location>
</feature>
<evidence type="ECO:0000313" key="16">
    <source>
        <dbReference type="Proteomes" id="UP000324194"/>
    </source>
</evidence>
<dbReference type="InterPro" id="IPR007081">
    <property type="entry name" value="RNA_pol_Rpb1_5"/>
</dbReference>
<feature type="binding site" evidence="12">
    <location>
        <position position="889"/>
    </location>
    <ligand>
        <name>Zn(2+)</name>
        <dbReference type="ChEBI" id="CHEBI:29105"/>
        <label>2</label>
    </ligand>
</feature>
<keyword evidence="7 12" id="KW-0479">Metal-binding</keyword>
<keyword evidence="5 12" id="KW-0808">Transferase</keyword>
<dbReference type="Gene3D" id="2.40.50.100">
    <property type="match status" value="3"/>
</dbReference>
<dbReference type="GO" id="GO:0008270">
    <property type="term" value="F:zinc ion binding"/>
    <property type="evidence" value="ECO:0007669"/>
    <property type="project" value="UniProtKB-UniRule"/>
</dbReference>
<feature type="binding site" evidence="12">
    <location>
        <position position="896"/>
    </location>
    <ligand>
        <name>Zn(2+)</name>
        <dbReference type="ChEBI" id="CHEBI:29105"/>
        <label>2</label>
    </ligand>
</feature>
<dbReference type="InterPro" id="IPR045867">
    <property type="entry name" value="DNA-dir_RpoC_beta_prime"/>
</dbReference>
<evidence type="ECO:0000256" key="1">
    <source>
        <dbReference type="ARBA" id="ARBA00006460"/>
    </source>
</evidence>
<feature type="binding site" evidence="12">
    <location>
        <position position="464"/>
    </location>
    <ligand>
        <name>Mg(2+)</name>
        <dbReference type="ChEBI" id="CHEBI:18420"/>
    </ligand>
</feature>
<name>A0A5E4PFE2_9COXI</name>
<dbReference type="Pfam" id="PF04998">
    <property type="entry name" value="RNA_pol_Rpb1_5"/>
    <property type="match status" value="1"/>
</dbReference>
<dbReference type="Gene3D" id="4.10.860.120">
    <property type="entry name" value="RNA polymerase II, clamp domain"/>
    <property type="match status" value="1"/>
</dbReference>
<comment type="function">
    <text evidence="12 13">DNA-dependent RNA polymerase catalyzes the transcription of DNA into RNA using the four ribonucleoside triphosphates as substrates.</text>
</comment>
<dbReference type="Pfam" id="PF04997">
    <property type="entry name" value="RNA_pol_Rpb1_1"/>
    <property type="match status" value="1"/>
</dbReference>
<dbReference type="EMBL" id="LR699119">
    <property type="protein sequence ID" value="VVC75153.1"/>
    <property type="molecule type" value="Genomic_DNA"/>
</dbReference>
<keyword evidence="16" id="KW-1185">Reference proteome</keyword>
<evidence type="ECO:0000313" key="15">
    <source>
        <dbReference type="EMBL" id="VVC75153.1"/>
    </source>
</evidence>
<dbReference type="Pfam" id="PF04983">
    <property type="entry name" value="RNA_pol_Rpb1_3"/>
    <property type="match status" value="1"/>
</dbReference>
<dbReference type="InterPro" id="IPR007066">
    <property type="entry name" value="RNA_pol_Rpb1_3"/>
</dbReference>
<dbReference type="Gene3D" id="1.10.150.390">
    <property type="match status" value="1"/>
</dbReference>
<comment type="similarity">
    <text evidence="2">In the N-terminal section; belongs to the RNA polymerase beta chain family.</text>
</comment>
<dbReference type="PANTHER" id="PTHR19376">
    <property type="entry name" value="DNA-DIRECTED RNA POLYMERASE"/>
    <property type="match status" value="1"/>
</dbReference>
<evidence type="ECO:0000256" key="7">
    <source>
        <dbReference type="ARBA" id="ARBA00022723"/>
    </source>
</evidence>
<dbReference type="EC" id="2.7.7.6" evidence="12"/>
<dbReference type="CDD" id="cd02655">
    <property type="entry name" value="RNAP_beta'_C"/>
    <property type="match status" value="1"/>
</dbReference>
<dbReference type="InterPro" id="IPR006592">
    <property type="entry name" value="RNA_pol_N"/>
</dbReference>
<evidence type="ECO:0000256" key="4">
    <source>
        <dbReference type="ARBA" id="ARBA00022478"/>
    </source>
</evidence>
<dbReference type="RefSeq" id="WP_148338193.1">
    <property type="nucleotide sequence ID" value="NZ_LR699119.1"/>
</dbReference>
<evidence type="ECO:0000256" key="3">
    <source>
        <dbReference type="ARBA" id="ARBA00009839"/>
    </source>
</evidence>
<feature type="binding site" evidence="12">
    <location>
        <position position="460"/>
    </location>
    <ligand>
        <name>Mg(2+)</name>
        <dbReference type="ChEBI" id="CHEBI:18420"/>
    </ligand>
</feature>
<dbReference type="FunFam" id="1.10.40.90:FF:000001">
    <property type="entry name" value="DNA-directed RNA polymerase subunit beta"/>
    <property type="match status" value="1"/>
</dbReference>
<dbReference type="Gene3D" id="1.10.274.100">
    <property type="entry name" value="RNA polymerase Rpb1, domain 3"/>
    <property type="match status" value="2"/>
</dbReference>
<dbReference type="Gene3D" id="1.10.1790.20">
    <property type="match status" value="1"/>
</dbReference>
<keyword evidence="8 12" id="KW-0862">Zinc</keyword>
<proteinExistence type="inferred from homology"/>
<protein>
    <recommendedName>
        <fullName evidence="12">DNA-directed RNA polymerase subunit beta'</fullName>
        <shortName evidence="12">RNAP subunit beta'</shortName>
        <ecNumber evidence="12">2.7.7.6</ecNumber>
    </recommendedName>
    <alternativeName>
        <fullName evidence="12">RNA polymerase subunit beta'</fullName>
    </alternativeName>
    <alternativeName>
        <fullName evidence="12">Transcriptase subunit beta'</fullName>
    </alternativeName>
</protein>
<dbReference type="GO" id="GO:0003677">
    <property type="term" value="F:DNA binding"/>
    <property type="evidence" value="ECO:0007669"/>
    <property type="project" value="UniProtKB-UniRule"/>
</dbReference>
<feature type="binding site" evidence="12">
    <location>
        <position position="72"/>
    </location>
    <ligand>
        <name>Zn(2+)</name>
        <dbReference type="ChEBI" id="CHEBI:29105"/>
        <label>1</label>
    </ligand>
</feature>